<feature type="transmembrane region" description="Helical" evidence="1">
    <location>
        <begin position="34"/>
        <end position="55"/>
    </location>
</feature>
<organism evidence="2 3">
    <name type="scientific">Bacteroides fragilis str. 3783N1-6</name>
    <dbReference type="NCBI Taxonomy" id="1339310"/>
    <lineage>
        <taxon>Bacteria</taxon>
        <taxon>Pseudomonadati</taxon>
        <taxon>Bacteroidota</taxon>
        <taxon>Bacteroidia</taxon>
        <taxon>Bacteroidales</taxon>
        <taxon>Bacteroidaceae</taxon>
        <taxon>Bacteroides</taxon>
    </lineage>
</organism>
<proteinExistence type="predicted"/>
<evidence type="ECO:0000313" key="2">
    <source>
        <dbReference type="EMBL" id="EYB11854.1"/>
    </source>
</evidence>
<accession>A0AB73ARL7</accession>
<keyword evidence="1" id="KW-0812">Transmembrane</keyword>
<name>A0AB73ARL7_BACFG</name>
<reference evidence="2 3" key="1">
    <citation type="submission" date="2014-02" db="EMBL/GenBank/DDBJ databases">
        <authorList>
            <person name="Sears C."/>
            <person name="Carroll K."/>
            <person name="Sack B.R."/>
            <person name="Qadri F."/>
            <person name="Myers L.L."/>
            <person name="Chung G.-T."/>
            <person name="Escheverria P."/>
            <person name="Fraser C.M."/>
            <person name="Sadzewicz L."/>
            <person name="Shefchek K.A."/>
            <person name="Tallon L."/>
            <person name="Das S.P."/>
            <person name="Daugherty S."/>
            <person name="Mongodin E.F."/>
        </authorList>
    </citation>
    <scope>NUCLEOTIDE SEQUENCE [LARGE SCALE GENOMIC DNA]</scope>
    <source>
        <strain evidence="2 3">3783N1-6</strain>
    </source>
</reference>
<dbReference type="AlphaFoldDB" id="A0AB73ARL7"/>
<gene>
    <name evidence="2" type="ORF">M119_4974</name>
</gene>
<evidence type="ECO:0000313" key="3">
    <source>
        <dbReference type="Proteomes" id="UP000021175"/>
    </source>
</evidence>
<dbReference type="EMBL" id="JGEU01000025">
    <property type="protein sequence ID" value="EYB11854.1"/>
    <property type="molecule type" value="Genomic_DNA"/>
</dbReference>
<keyword evidence="1" id="KW-0472">Membrane</keyword>
<evidence type="ECO:0000256" key="1">
    <source>
        <dbReference type="SAM" id="Phobius"/>
    </source>
</evidence>
<feature type="transmembrane region" description="Helical" evidence="1">
    <location>
        <begin position="263"/>
        <end position="284"/>
    </location>
</feature>
<protein>
    <recommendedName>
        <fullName evidence="4">Transmembrane protein</fullName>
    </recommendedName>
</protein>
<sequence>MKKYIFAFIYISIKFNYMNNTIQYFTELFNNNPLLNAFSLFLAILGIIFTTYFYFKSKKIRMPIYILRTVNLVRENVQKIDTVNILYAGNKVNNLSITKIAFWNDGKETINNSDVAQNNPIRLIIDKDCIFLDAEIIYQKNPSNDFNISISNDNKYVDITFDYFDFEEGIVLQVFHTGNKSDDITLVGQIKSVKNIQRKDSFSSFIPTYIIDILTKTTLSKKIVKVASGWAIFITGLLFTIFALVIPFIEIVPKESNPEKDGLASILFIGIIGILYALMGYSMIKRKIPKGFNVFNEEF</sequence>
<comment type="caution">
    <text evidence="2">The sequence shown here is derived from an EMBL/GenBank/DDBJ whole genome shotgun (WGS) entry which is preliminary data.</text>
</comment>
<keyword evidence="1" id="KW-1133">Transmembrane helix</keyword>
<feature type="transmembrane region" description="Helical" evidence="1">
    <location>
        <begin position="230"/>
        <end position="251"/>
    </location>
</feature>
<evidence type="ECO:0008006" key="4">
    <source>
        <dbReference type="Google" id="ProtNLM"/>
    </source>
</evidence>
<dbReference type="Proteomes" id="UP000021175">
    <property type="component" value="Unassembled WGS sequence"/>
</dbReference>